<feature type="region of interest" description="Disordered" evidence="1">
    <location>
        <begin position="527"/>
        <end position="552"/>
    </location>
</feature>
<evidence type="ECO:0000313" key="3">
    <source>
        <dbReference type="EMBL" id="KAK7456463.1"/>
    </source>
</evidence>
<dbReference type="InterPro" id="IPR018289">
    <property type="entry name" value="MULE_transposase_dom"/>
</dbReference>
<reference evidence="3 4" key="1">
    <citation type="submission" date="2024-01" db="EMBL/GenBank/DDBJ databases">
        <title>A draft genome for the cacao thread blight pathogen Marasmiellus scandens.</title>
        <authorList>
            <person name="Baruah I.K."/>
            <person name="Leung J."/>
            <person name="Bukari Y."/>
            <person name="Amoako-Attah I."/>
            <person name="Meinhardt L.W."/>
            <person name="Bailey B.A."/>
            <person name="Cohen S.P."/>
        </authorList>
    </citation>
    <scope>NUCLEOTIDE SEQUENCE [LARGE SCALE GENOMIC DNA]</scope>
    <source>
        <strain evidence="3 4">GH-19</strain>
    </source>
</reference>
<proteinExistence type="predicted"/>
<feature type="compositionally biased region" description="Polar residues" evidence="1">
    <location>
        <begin position="531"/>
        <end position="544"/>
    </location>
</feature>
<protein>
    <recommendedName>
        <fullName evidence="2">MULE transposase domain-containing protein</fullName>
    </recommendedName>
</protein>
<evidence type="ECO:0000259" key="2">
    <source>
        <dbReference type="Pfam" id="PF10551"/>
    </source>
</evidence>
<comment type="caution">
    <text evidence="3">The sequence shown here is derived from an EMBL/GenBank/DDBJ whole genome shotgun (WGS) entry which is preliminary data.</text>
</comment>
<feature type="region of interest" description="Disordered" evidence="1">
    <location>
        <begin position="571"/>
        <end position="590"/>
    </location>
</feature>
<evidence type="ECO:0000313" key="4">
    <source>
        <dbReference type="Proteomes" id="UP001498398"/>
    </source>
</evidence>
<feature type="domain" description="MULE transposase" evidence="2">
    <location>
        <begin position="356"/>
        <end position="450"/>
    </location>
</feature>
<name>A0ABR1JB11_9AGAR</name>
<feature type="region of interest" description="Disordered" evidence="1">
    <location>
        <begin position="1"/>
        <end position="118"/>
    </location>
</feature>
<dbReference type="EMBL" id="JBANRG010000021">
    <property type="protein sequence ID" value="KAK7456463.1"/>
    <property type="molecule type" value="Genomic_DNA"/>
</dbReference>
<evidence type="ECO:0000256" key="1">
    <source>
        <dbReference type="SAM" id="MobiDB-lite"/>
    </source>
</evidence>
<keyword evidence="4" id="KW-1185">Reference proteome</keyword>
<feature type="compositionally biased region" description="Basic residues" evidence="1">
    <location>
        <begin position="34"/>
        <end position="45"/>
    </location>
</feature>
<feature type="compositionally biased region" description="Polar residues" evidence="1">
    <location>
        <begin position="1"/>
        <end position="16"/>
    </location>
</feature>
<feature type="compositionally biased region" description="Acidic residues" evidence="1">
    <location>
        <begin position="98"/>
        <end position="111"/>
    </location>
</feature>
<dbReference type="Proteomes" id="UP001498398">
    <property type="component" value="Unassembled WGS sequence"/>
</dbReference>
<gene>
    <name evidence="3" type="ORF">VKT23_010712</name>
</gene>
<sequence>MTTGTSAQRHCTSGSCTRVIPSDSEFNTCERCREQKRKSKAKAKATKANTDTATGIVPNSLGKRGIPASSTERPVPKRTASSKSTIPQPVDQQRGNQDDDDNDSDDEEDQTEGTVHYDSPEGLYLALRQAAKQPAFAFSGSYSLPADPLVELKERVRMTAKEVWNATTYRLVVHDHHPLKTGHRTRYYCSQDADWKKAPKPKTGEREHVGMKRYTCESNAMISAKSAPKDKTKTLVTIRFRHGQNHQAYYDVELPRQAIETIRDNLDHCTPNSLVPVIQWDFPNVTAAQIYRAWSTMSEELWKRDPDQMTSAKMLLEELGDDVDVLETVTADGVEQLAWTMKKVIEPLRGMTVEVALDATYNTNSRHLELYSVMAEHDNAGFPISYCLLSTAESMDQQKRTKALTTWASQLRDKYGVNPRFIHLDKDMAEIGMARDVWSHAKIQLCLWHLRRAVRECLAKPKLSTTPYNPLRAHLEFNFVDINFCPFTPADTEESEGGKDYYHPVINNNGPVVTNKRPGPNSVRIRLPGSQDPSAVQAGTSVPSANDPPPTKMSLPTGVIFNLLPPTLQVDRKPTTHSVPSSTPDSRRTFCPQEHREKILELMVNHLHAHMIIPGYSAPSGKGIRTWAVEQMYRYCVEHDLREVWAYLWENWYRPGRWDLWARSTVEEIPRLKTTMIMESHWRRIKEDFLHHFHKPRLDLLVWILVVKLAPSYYRRLDLLLHPVGRYRDLCSWRKAFKREWRRCEKTPITYPMDPKYCPDARRCVKRS</sequence>
<organism evidence="3 4">
    <name type="scientific">Marasmiellus scandens</name>
    <dbReference type="NCBI Taxonomy" id="2682957"/>
    <lineage>
        <taxon>Eukaryota</taxon>
        <taxon>Fungi</taxon>
        <taxon>Dikarya</taxon>
        <taxon>Basidiomycota</taxon>
        <taxon>Agaricomycotina</taxon>
        <taxon>Agaricomycetes</taxon>
        <taxon>Agaricomycetidae</taxon>
        <taxon>Agaricales</taxon>
        <taxon>Marasmiineae</taxon>
        <taxon>Omphalotaceae</taxon>
        <taxon>Marasmiellus</taxon>
    </lineage>
</organism>
<dbReference type="Pfam" id="PF10551">
    <property type="entry name" value="MULE"/>
    <property type="match status" value="1"/>
</dbReference>
<accession>A0ABR1JB11</accession>